<proteinExistence type="predicted"/>
<protein>
    <submittedName>
        <fullName evidence="1">Uncharacterized protein</fullName>
    </submittedName>
</protein>
<dbReference type="AlphaFoldDB" id="A0A6C0LEP2"/>
<sequence length="136" mass="16349">MMFRFHNLKQKFAHFSYSGNYVNSFQFLNLTKHDIYPHFEKEIMKNVPTNLIVHSGKLIINMKKFDKNNKSFKEKSIFAENDLLYETEEDHDLILTNQKYVFTIAPCVFYSFYSYDSTNFQLFYKSDDTILHIPNE</sequence>
<reference evidence="1" key="1">
    <citation type="journal article" date="2020" name="Nature">
        <title>Giant virus diversity and host interactions through global metagenomics.</title>
        <authorList>
            <person name="Schulz F."/>
            <person name="Roux S."/>
            <person name="Paez-Espino D."/>
            <person name="Jungbluth S."/>
            <person name="Walsh D.A."/>
            <person name="Denef V.J."/>
            <person name="McMahon K.D."/>
            <person name="Konstantinidis K.T."/>
            <person name="Eloe-Fadrosh E.A."/>
            <person name="Kyrpides N.C."/>
            <person name="Woyke T."/>
        </authorList>
    </citation>
    <scope>NUCLEOTIDE SEQUENCE</scope>
    <source>
        <strain evidence="1">GVMAG-M-3300027791-30</strain>
    </source>
</reference>
<organism evidence="1">
    <name type="scientific">viral metagenome</name>
    <dbReference type="NCBI Taxonomy" id="1070528"/>
    <lineage>
        <taxon>unclassified sequences</taxon>
        <taxon>metagenomes</taxon>
        <taxon>organismal metagenomes</taxon>
    </lineage>
</organism>
<name>A0A6C0LEP2_9ZZZZ</name>
<dbReference type="EMBL" id="MN740476">
    <property type="protein sequence ID" value="QHU28917.1"/>
    <property type="molecule type" value="Genomic_DNA"/>
</dbReference>
<evidence type="ECO:0000313" key="1">
    <source>
        <dbReference type="EMBL" id="QHU28917.1"/>
    </source>
</evidence>
<accession>A0A6C0LEP2</accession>